<keyword evidence="1" id="KW-0614">Plasmid</keyword>
<dbReference type="EMBL" id="CP070247">
    <property type="protein sequence ID" value="QRV39142.1"/>
    <property type="molecule type" value="Genomic_DNA"/>
</dbReference>
<geneLocation type="plasmid" evidence="1 2">
    <name>unnamed3</name>
</geneLocation>
<dbReference type="Proteomes" id="UP000623926">
    <property type="component" value="Plasmid unnamed3"/>
</dbReference>
<sequence length="78" mass="8336">MTVTTLARRYVSSPEPAAAGRLRTLGGGTVHIYEDADGSLSSTCTGCGEYAWTLAVTHEFARDHAALCRRRPRRAAAA</sequence>
<evidence type="ECO:0000313" key="1">
    <source>
        <dbReference type="EMBL" id="QRV39142.1"/>
    </source>
</evidence>
<protein>
    <submittedName>
        <fullName evidence="1">Uncharacterized protein</fullName>
    </submittedName>
</protein>
<dbReference type="AlphaFoldDB" id="A0ABD7D936"/>
<accession>A0ABD7D936</accession>
<proteinExistence type="predicted"/>
<name>A0ABD7D936_9ACTN</name>
<organism evidence="1 2">
    <name type="scientific">Streptomyces californicus</name>
    <dbReference type="NCBI Taxonomy" id="67351"/>
    <lineage>
        <taxon>Bacteria</taxon>
        <taxon>Bacillati</taxon>
        <taxon>Actinomycetota</taxon>
        <taxon>Actinomycetes</taxon>
        <taxon>Kitasatosporales</taxon>
        <taxon>Streptomycetaceae</taxon>
        <taxon>Streptomyces</taxon>
    </lineage>
</organism>
<dbReference type="RefSeq" id="WP_050495322.1">
    <property type="nucleotide sequence ID" value="NZ_CP070247.1"/>
</dbReference>
<evidence type="ECO:0000313" key="2">
    <source>
        <dbReference type="Proteomes" id="UP000623926"/>
    </source>
</evidence>
<gene>
    <name evidence="1" type="ORF">I6J42_34225</name>
</gene>
<reference evidence="1 2" key="1">
    <citation type="submission" date="2021-02" db="EMBL/GenBank/DDBJ databases">
        <title>FDA dAtabase for Regulatory Grade micrObial Sequences (FDA-ARGOS): Supporting development and validation of Infectious Disease Dx tests.</title>
        <authorList>
            <person name="Sproer C."/>
            <person name="Gronow S."/>
            <person name="Severitt S."/>
            <person name="Schroder I."/>
            <person name="Tallon L."/>
            <person name="Sadzewicz L."/>
            <person name="Zhao X."/>
            <person name="Boylan J."/>
            <person name="Ott S."/>
            <person name="Bowen H."/>
            <person name="Vavikolanu K."/>
            <person name="Mehta A."/>
            <person name="Aluvathingal J."/>
            <person name="Nadendla S."/>
            <person name="Lowell S."/>
            <person name="Myers T."/>
            <person name="Yan Y."/>
            <person name="Sichtig H."/>
        </authorList>
    </citation>
    <scope>NUCLEOTIDE SEQUENCE [LARGE SCALE GENOMIC DNA]</scope>
    <source>
        <strain evidence="1 2">FDAARGOS_1212</strain>
        <plasmid evidence="1 2">unnamed3</plasmid>
    </source>
</reference>